<dbReference type="HOGENOM" id="CLU_061330_0_0_11"/>
<feature type="chain" id="PRO_5038725496" evidence="2">
    <location>
        <begin position="19"/>
        <end position="368"/>
    </location>
</feature>
<dbReference type="AlphaFoldDB" id="F4H4Q2"/>
<proteinExistence type="predicted"/>
<dbReference type="KEGG" id="cfi:Celf_0103"/>
<feature type="domain" description="Peptidoglycan binding-like" evidence="3">
    <location>
        <begin position="120"/>
        <end position="167"/>
    </location>
</feature>
<dbReference type="eggNOG" id="COG3409">
    <property type="taxonomic scope" value="Bacteria"/>
</dbReference>
<dbReference type="STRING" id="590998.Celf_0103"/>
<dbReference type="InterPro" id="IPR002477">
    <property type="entry name" value="Peptidoglycan-bd-like"/>
</dbReference>
<evidence type="ECO:0000256" key="2">
    <source>
        <dbReference type="SAM" id="SignalP"/>
    </source>
</evidence>
<dbReference type="RefSeq" id="WP_013769283.1">
    <property type="nucleotide sequence ID" value="NC_015514.1"/>
</dbReference>
<feature type="signal peptide" evidence="2">
    <location>
        <begin position="1"/>
        <end position="18"/>
    </location>
</feature>
<name>F4H4Q2_CELFA</name>
<keyword evidence="2" id="KW-0732">Signal</keyword>
<gene>
    <name evidence="4" type="ordered locus">Celf_0103</name>
</gene>
<reference evidence="4 5" key="1">
    <citation type="submission" date="2011-04" db="EMBL/GenBank/DDBJ databases">
        <title>Complete sequence of Cellulomonas fimi ATCC 484.</title>
        <authorList>
            <consortium name="US DOE Joint Genome Institute"/>
            <person name="Lucas S."/>
            <person name="Han J."/>
            <person name="Lapidus A."/>
            <person name="Cheng J.-F."/>
            <person name="Goodwin L."/>
            <person name="Pitluck S."/>
            <person name="Peters L."/>
            <person name="Chertkov O."/>
            <person name="Detter J.C."/>
            <person name="Han C."/>
            <person name="Tapia R."/>
            <person name="Land M."/>
            <person name="Hauser L."/>
            <person name="Kyrpides N."/>
            <person name="Ivanova N."/>
            <person name="Ovchinnikova G."/>
            <person name="Pagani I."/>
            <person name="Mead D."/>
            <person name="Brumm P."/>
            <person name="Woyke T."/>
        </authorList>
    </citation>
    <scope>NUCLEOTIDE SEQUENCE [LARGE SCALE GENOMIC DNA]</scope>
    <source>
        <strain evidence="5">ATCC 484 / DSM 20113 / JCM 1341 / NBRC 15513 / NCIMB 8980 / NCTC 7547</strain>
    </source>
</reference>
<dbReference type="Pfam" id="PF01471">
    <property type="entry name" value="PG_binding_1"/>
    <property type="match status" value="1"/>
</dbReference>
<feature type="region of interest" description="Disordered" evidence="1">
    <location>
        <begin position="348"/>
        <end position="368"/>
    </location>
</feature>
<evidence type="ECO:0000313" key="4">
    <source>
        <dbReference type="EMBL" id="AEE44253.1"/>
    </source>
</evidence>
<dbReference type="Gene3D" id="1.10.101.10">
    <property type="entry name" value="PGBD-like superfamily/PGBD"/>
    <property type="match status" value="1"/>
</dbReference>
<evidence type="ECO:0000256" key="1">
    <source>
        <dbReference type="SAM" id="MobiDB-lite"/>
    </source>
</evidence>
<evidence type="ECO:0000313" key="5">
    <source>
        <dbReference type="Proteomes" id="UP000008460"/>
    </source>
</evidence>
<dbReference type="InterPro" id="IPR036366">
    <property type="entry name" value="PGBDSf"/>
</dbReference>
<accession>F4H4Q2</accession>
<dbReference type="EMBL" id="CP002666">
    <property type="protein sequence ID" value="AEE44253.1"/>
    <property type="molecule type" value="Genomic_DNA"/>
</dbReference>
<sequence length="368" mass="37330">MRARVVGVWVLSVAVALAAGWWAADATLRPPQVADRELPPATYAVVEGTVGETLDVSAEAVWAAHPVAALDRAGKVTSVDVAPGDVLEQGDVLLTVDLVPVTVAAGDVPAFRALTSGLEGPDVRQLQQLLADLGHLRSAPDGRFRASTTAAVRSWQKASGRPVTGEVPLGDVVFVPGLPARVVLADGVAVGRSVGAGDAAVSAVEPTPTLTVRLAADQRSRVPAPGTPVTVDLGDGRTVVAVTQEPRVEDDGTLVLDLRGSDGGPACPEPCAVPYAAQAQRFPAEVEVAPARTGPTVPLAALGSAADGSTFVTRADGTRASVQVVASDGSRAVVDGLRVGDEVRLFAEGHPAAASDDEPTAPAPRATG</sequence>
<evidence type="ECO:0000259" key="3">
    <source>
        <dbReference type="Pfam" id="PF01471"/>
    </source>
</evidence>
<protein>
    <submittedName>
        <fullName evidence="4">Peptidoglycan-binding domain 1 protein</fullName>
    </submittedName>
</protein>
<keyword evidence="5" id="KW-1185">Reference proteome</keyword>
<organism evidence="4 5">
    <name type="scientific">Cellulomonas fimi (strain ATCC 484 / DSM 20113 / JCM 1341 / CCUG 24087 / LMG 16345 / NBRC 15513 / NCIMB 8980 / NCTC 7547 / NRS-133)</name>
    <dbReference type="NCBI Taxonomy" id="590998"/>
    <lineage>
        <taxon>Bacteria</taxon>
        <taxon>Bacillati</taxon>
        <taxon>Actinomycetota</taxon>
        <taxon>Actinomycetes</taxon>
        <taxon>Micrococcales</taxon>
        <taxon>Cellulomonadaceae</taxon>
        <taxon>Cellulomonas</taxon>
    </lineage>
</organism>
<dbReference type="SUPFAM" id="SSF47090">
    <property type="entry name" value="PGBD-like"/>
    <property type="match status" value="1"/>
</dbReference>
<dbReference type="Proteomes" id="UP000008460">
    <property type="component" value="Chromosome"/>
</dbReference>
<dbReference type="InterPro" id="IPR036365">
    <property type="entry name" value="PGBD-like_sf"/>
</dbReference>